<keyword evidence="3" id="KW-1185">Reference proteome</keyword>
<organism evidence="2 3">
    <name type="scientific">Phenylobacterium haematophilum</name>
    <dbReference type="NCBI Taxonomy" id="98513"/>
    <lineage>
        <taxon>Bacteria</taxon>
        <taxon>Pseudomonadati</taxon>
        <taxon>Pseudomonadota</taxon>
        <taxon>Alphaproteobacteria</taxon>
        <taxon>Caulobacterales</taxon>
        <taxon>Caulobacteraceae</taxon>
        <taxon>Phenylobacterium</taxon>
    </lineage>
</organism>
<accession>A0A840A3W4</accession>
<dbReference type="EMBL" id="JACIDK010000007">
    <property type="protein sequence ID" value="MBB3893068.1"/>
    <property type="molecule type" value="Genomic_DNA"/>
</dbReference>
<evidence type="ECO:0008006" key="4">
    <source>
        <dbReference type="Google" id="ProtNLM"/>
    </source>
</evidence>
<evidence type="ECO:0000313" key="2">
    <source>
        <dbReference type="EMBL" id="MBB3893068.1"/>
    </source>
</evidence>
<proteinExistence type="predicted"/>
<dbReference type="PROSITE" id="PS51257">
    <property type="entry name" value="PROKAR_LIPOPROTEIN"/>
    <property type="match status" value="1"/>
</dbReference>
<protein>
    <recommendedName>
        <fullName evidence="4">Lipoprotein</fullName>
    </recommendedName>
</protein>
<name>A0A840A3W4_9CAUL</name>
<gene>
    <name evidence="2" type="ORF">GGQ61_003806</name>
</gene>
<comment type="caution">
    <text evidence="2">The sequence shown here is derived from an EMBL/GenBank/DDBJ whole genome shotgun (WGS) entry which is preliminary data.</text>
</comment>
<dbReference type="RefSeq" id="WP_183776172.1">
    <property type="nucleotide sequence ID" value="NZ_JACIDK010000007.1"/>
</dbReference>
<evidence type="ECO:0000256" key="1">
    <source>
        <dbReference type="SAM" id="SignalP"/>
    </source>
</evidence>
<keyword evidence="1" id="KW-0732">Signal</keyword>
<dbReference type="Proteomes" id="UP000530564">
    <property type="component" value="Unassembled WGS sequence"/>
</dbReference>
<feature type="signal peptide" evidence="1">
    <location>
        <begin position="1"/>
        <end position="22"/>
    </location>
</feature>
<dbReference type="AlphaFoldDB" id="A0A840A3W4"/>
<evidence type="ECO:0000313" key="3">
    <source>
        <dbReference type="Proteomes" id="UP000530564"/>
    </source>
</evidence>
<feature type="chain" id="PRO_5032409357" description="Lipoprotein" evidence="1">
    <location>
        <begin position="23"/>
        <end position="304"/>
    </location>
</feature>
<reference evidence="2 3" key="1">
    <citation type="submission" date="2020-08" db="EMBL/GenBank/DDBJ databases">
        <title>Genomic Encyclopedia of Type Strains, Phase IV (KMG-IV): sequencing the most valuable type-strain genomes for metagenomic binning, comparative biology and taxonomic classification.</title>
        <authorList>
            <person name="Goeker M."/>
        </authorList>
    </citation>
    <scope>NUCLEOTIDE SEQUENCE [LARGE SCALE GENOMIC DNA]</scope>
    <source>
        <strain evidence="2 3">DSM 21793</strain>
    </source>
</reference>
<sequence length="304" mass="31256">MDKGLKRGLTAAGALLVLAACASTPAPKGGGKGPAPGAQADRRLESQAAAFESFMRNARGIDASFANPAAVAEGLRIGSGYEPRQLEAGMVAYAALAALQEPKFVAGVRKAAQDKSGKGLAARLAARPDLAASLPGADAGAARASAALYRQGEALEASGKRVKKASYDVQRQAWAKVFVPDAKARLTRVKQISSAGYRPAGGDQAQLYSTLSQGGKRGGPPSPMVSRGLAVAALTVLGESGRAGALMSEPRSGMCVRVAKLNLYQCLAAAGPYYEDIYCLAQHAMLEPAGCATDSVRPIRTAQR</sequence>